<dbReference type="OrthoDB" id="9909311at2759"/>
<gene>
    <name evidence="10" type="ORF">SPHA_66932</name>
</gene>
<feature type="compositionally biased region" description="Polar residues" evidence="9">
    <location>
        <begin position="121"/>
        <end position="142"/>
    </location>
</feature>
<feature type="region of interest" description="Disordered" evidence="9">
    <location>
        <begin position="17"/>
        <end position="151"/>
    </location>
</feature>
<protein>
    <recommendedName>
        <fullName evidence="4">RAB6-interacting golgin</fullName>
    </recommendedName>
</protein>
<feature type="compositionally biased region" description="Basic and acidic residues" evidence="9">
    <location>
        <begin position="470"/>
        <end position="486"/>
    </location>
</feature>
<evidence type="ECO:0000256" key="2">
    <source>
        <dbReference type="ARBA" id="ARBA00004555"/>
    </source>
</evidence>
<feature type="compositionally biased region" description="Polar residues" evidence="9">
    <location>
        <begin position="450"/>
        <end position="468"/>
    </location>
</feature>
<comment type="subcellular location">
    <subcellularLocation>
        <location evidence="1">Cytoplasm</location>
    </subcellularLocation>
    <subcellularLocation>
        <location evidence="2">Golgi apparatus</location>
    </subcellularLocation>
</comment>
<reference evidence="10" key="1">
    <citation type="submission" date="2021-01" db="EMBL/GenBank/DDBJ databases">
        <authorList>
            <person name="Li R."/>
            <person name="Bekaert M."/>
        </authorList>
    </citation>
    <scope>NUCLEOTIDE SEQUENCE</scope>
    <source>
        <strain evidence="10">Farmed</strain>
    </source>
</reference>
<feature type="coiled-coil region" evidence="8">
    <location>
        <begin position="225"/>
        <end position="292"/>
    </location>
</feature>
<keyword evidence="11" id="KW-1185">Reference proteome</keyword>
<feature type="compositionally biased region" description="Basic and acidic residues" evidence="9">
    <location>
        <begin position="430"/>
        <end position="444"/>
    </location>
</feature>
<evidence type="ECO:0000256" key="3">
    <source>
        <dbReference type="ARBA" id="ARBA00005599"/>
    </source>
</evidence>
<dbReference type="PANTHER" id="PTHR21470:SF2">
    <property type="entry name" value="RAB6-INTERACTING GOLGIN"/>
    <property type="match status" value="1"/>
</dbReference>
<name>A0A812E279_ACAPH</name>
<feature type="region of interest" description="Disordered" evidence="9">
    <location>
        <begin position="361"/>
        <end position="486"/>
    </location>
</feature>
<organism evidence="10 11">
    <name type="scientific">Acanthosepion pharaonis</name>
    <name type="common">Pharaoh cuttlefish</name>
    <name type="synonym">Sepia pharaonis</name>
    <dbReference type="NCBI Taxonomy" id="158019"/>
    <lineage>
        <taxon>Eukaryota</taxon>
        <taxon>Metazoa</taxon>
        <taxon>Spiralia</taxon>
        <taxon>Lophotrochozoa</taxon>
        <taxon>Mollusca</taxon>
        <taxon>Cephalopoda</taxon>
        <taxon>Coleoidea</taxon>
        <taxon>Decapodiformes</taxon>
        <taxon>Sepiida</taxon>
        <taxon>Sepiina</taxon>
        <taxon>Sepiidae</taxon>
        <taxon>Acanthosepion</taxon>
    </lineage>
</organism>
<keyword evidence="6" id="KW-0333">Golgi apparatus</keyword>
<dbReference type="Proteomes" id="UP000597762">
    <property type="component" value="Unassembled WGS sequence"/>
</dbReference>
<dbReference type="GO" id="GO:0005794">
    <property type="term" value="C:Golgi apparatus"/>
    <property type="evidence" value="ECO:0007669"/>
    <property type="project" value="UniProtKB-SubCell"/>
</dbReference>
<dbReference type="AlphaFoldDB" id="A0A812E279"/>
<evidence type="ECO:0000256" key="5">
    <source>
        <dbReference type="ARBA" id="ARBA00022490"/>
    </source>
</evidence>
<comment type="similarity">
    <text evidence="3">Belongs to the GORAB family.</text>
</comment>
<dbReference type="EMBL" id="CAHIKZ030004832">
    <property type="protein sequence ID" value="CAE1316132.1"/>
    <property type="molecule type" value="Genomic_DNA"/>
</dbReference>
<evidence type="ECO:0000256" key="8">
    <source>
        <dbReference type="SAM" id="Coils"/>
    </source>
</evidence>
<evidence type="ECO:0000256" key="1">
    <source>
        <dbReference type="ARBA" id="ARBA00004496"/>
    </source>
</evidence>
<sequence>MADWGGFTEEDLRQLVYPGKIDMGKPPGSTPKKQANLGKQKGKNRDRGFGQQKKRVTLSDVVEVMPVDQMLKPDSMSNGDAGSAATGGKDETKSHPVKPKNAMTPPKSVLKPSKPIERQISRTNSNSFGNDEKLVNNSLDSTESSRELNEEEALSRELNQIKKFQHQQKLIEEKNKQTKNLLAQAIKERRARAETEAHLLTDLQKELSRLDNLLTTDVSIIRDRIETASLEYTESQKRYERAEKEFVEAKMDLFRRAETKEKLTEHLYTIIYQNEMRKAQKLSELMEMLELTTSGEEVECILPAIPPIPIYNPVQTLYSPCKSVQTQDTKDAAGIANHESGDSGKPEQCDQNVVGQLVSNVSGESKESSSEVSASPTSADLEEGKKKQDDSEAQSSTNEDVLLSSQDLSSPKTAEVKNVADPSVGSAKSMESETNKSDCDKESDVGTCDVSDNSIPDTAKLSSSLETNSEQERTSKDKTTLKELVQ</sequence>
<dbReference type="InterPro" id="IPR007033">
    <property type="entry name" value="GORAB"/>
</dbReference>
<evidence type="ECO:0000256" key="4">
    <source>
        <dbReference type="ARBA" id="ARBA00014130"/>
    </source>
</evidence>
<evidence type="ECO:0000313" key="11">
    <source>
        <dbReference type="Proteomes" id="UP000597762"/>
    </source>
</evidence>
<evidence type="ECO:0000256" key="7">
    <source>
        <dbReference type="ARBA" id="ARBA00023054"/>
    </source>
</evidence>
<accession>A0A812E279</accession>
<comment type="caution">
    <text evidence="10">The sequence shown here is derived from an EMBL/GenBank/DDBJ whole genome shotgun (WGS) entry which is preliminary data.</text>
</comment>
<dbReference type="PANTHER" id="PTHR21470">
    <property type="entry name" value="RAB6-INTERACTING PROTEIN GORAB"/>
    <property type="match status" value="1"/>
</dbReference>
<keyword evidence="5" id="KW-0963">Cytoplasm</keyword>
<proteinExistence type="inferred from homology"/>
<evidence type="ECO:0000256" key="9">
    <source>
        <dbReference type="SAM" id="MobiDB-lite"/>
    </source>
</evidence>
<dbReference type="GO" id="GO:1905515">
    <property type="term" value="P:non-motile cilium assembly"/>
    <property type="evidence" value="ECO:0007669"/>
    <property type="project" value="TreeGrafter"/>
</dbReference>
<evidence type="ECO:0000313" key="10">
    <source>
        <dbReference type="EMBL" id="CAE1316132.1"/>
    </source>
</evidence>
<keyword evidence="7 8" id="KW-0175">Coiled coil</keyword>
<feature type="compositionally biased region" description="Polar residues" evidence="9">
    <location>
        <begin position="393"/>
        <end position="412"/>
    </location>
</feature>
<evidence type="ECO:0000256" key="6">
    <source>
        <dbReference type="ARBA" id="ARBA00023034"/>
    </source>
</evidence>